<dbReference type="PANTHER" id="PTHR10050">
    <property type="entry name" value="DOLICHYL-PHOSPHATE-MANNOSE--PROTEIN MANNOSYLTRANSFERASE"/>
    <property type="match status" value="1"/>
</dbReference>
<evidence type="ECO:0000256" key="3">
    <source>
        <dbReference type="ARBA" id="ARBA00007222"/>
    </source>
</evidence>
<reference evidence="15" key="1">
    <citation type="submission" date="2020-10" db="EMBL/GenBank/DDBJ databases">
        <authorList>
            <person name="Gilroy R."/>
        </authorList>
    </citation>
    <scope>NUCLEOTIDE SEQUENCE</scope>
    <source>
        <strain evidence="15">CHK181-108</strain>
    </source>
</reference>
<organism evidence="15 16">
    <name type="scientific">Candidatus Ornithomonoglobus intestinigallinarum</name>
    <dbReference type="NCBI Taxonomy" id="2840894"/>
    <lineage>
        <taxon>Bacteria</taxon>
        <taxon>Bacillati</taxon>
        <taxon>Bacillota</taxon>
        <taxon>Clostridia</taxon>
        <taxon>Candidatus Ornithomonoglobus</taxon>
    </lineage>
</organism>
<accession>A0A9D1H342</accession>
<feature type="transmembrane region" description="Helical" evidence="11">
    <location>
        <begin position="37"/>
        <end position="59"/>
    </location>
</feature>
<feature type="transmembrane region" description="Helical" evidence="11">
    <location>
        <begin position="347"/>
        <end position="363"/>
    </location>
</feature>
<dbReference type="Pfam" id="PF13231">
    <property type="entry name" value="PMT_2"/>
    <property type="match status" value="1"/>
</dbReference>
<evidence type="ECO:0000313" key="15">
    <source>
        <dbReference type="EMBL" id="HIT85505.1"/>
    </source>
</evidence>
<evidence type="ECO:0000256" key="11">
    <source>
        <dbReference type="SAM" id="Phobius"/>
    </source>
</evidence>
<dbReference type="InterPro" id="IPR003342">
    <property type="entry name" value="ArnT-like_N"/>
</dbReference>
<feature type="transmembrane region" description="Helical" evidence="11">
    <location>
        <begin position="269"/>
        <end position="287"/>
    </location>
</feature>
<evidence type="ECO:0000259" key="14">
    <source>
        <dbReference type="Pfam" id="PF16192"/>
    </source>
</evidence>
<evidence type="ECO:0000256" key="8">
    <source>
        <dbReference type="ARBA" id="ARBA00023136"/>
    </source>
</evidence>
<comment type="similarity">
    <text evidence="3">Belongs to the glycosyltransferase 39 family.</text>
</comment>
<dbReference type="InterPro" id="IPR038731">
    <property type="entry name" value="RgtA/B/C-like"/>
</dbReference>
<dbReference type="GO" id="GO:0006493">
    <property type="term" value="P:protein O-linked glycosylation"/>
    <property type="evidence" value="ECO:0007669"/>
    <property type="project" value="InterPro"/>
</dbReference>
<feature type="transmembrane region" description="Helical" evidence="11">
    <location>
        <begin position="197"/>
        <end position="219"/>
    </location>
</feature>
<feature type="transmembrane region" description="Helical" evidence="11">
    <location>
        <begin position="929"/>
        <end position="946"/>
    </location>
</feature>
<protein>
    <recommendedName>
        <fullName evidence="9">Polyprenol-phosphate-mannose--protein mannosyltransferase</fullName>
    </recommendedName>
    <alternativeName>
        <fullName evidence="10">Protein O-mannosyltransferase</fullName>
    </alternativeName>
</protein>
<evidence type="ECO:0000259" key="12">
    <source>
        <dbReference type="Pfam" id="PF02366"/>
    </source>
</evidence>
<dbReference type="InterPro" id="IPR027005">
    <property type="entry name" value="PMT-like"/>
</dbReference>
<dbReference type="InterPro" id="IPR032421">
    <property type="entry name" value="PMT_4TMC"/>
</dbReference>
<keyword evidence="8 11" id="KW-0472">Membrane</keyword>
<keyword evidence="5" id="KW-0808">Transferase</keyword>
<dbReference type="AlphaFoldDB" id="A0A9D1H342"/>
<feature type="transmembrane region" description="Helical" evidence="11">
    <location>
        <begin position="145"/>
        <end position="163"/>
    </location>
</feature>
<evidence type="ECO:0000256" key="10">
    <source>
        <dbReference type="ARBA" id="ARBA00093644"/>
    </source>
</evidence>
<gene>
    <name evidence="15" type="ORF">IAA60_06320</name>
</gene>
<proteinExistence type="inferred from homology"/>
<evidence type="ECO:0000259" key="13">
    <source>
        <dbReference type="Pfam" id="PF13231"/>
    </source>
</evidence>
<dbReference type="Proteomes" id="UP000824165">
    <property type="component" value="Unassembled WGS sequence"/>
</dbReference>
<feature type="transmembrane region" description="Helical" evidence="11">
    <location>
        <begin position="299"/>
        <end position="317"/>
    </location>
</feature>
<feature type="domain" description="Glycosyltransferase RgtA/B/C/D-like" evidence="13">
    <location>
        <begin position="102"/>
        <end position="252"/>
    </location>
</feature>
<feature type="transmembrane region" description="Helical" evidence="11">
    <location>
        <begin position="785"/>
        <end position="803"/>
    </location>
</feature>
<feature type="transmembrane region" description="Helical" evidence="11">
    <location>
        <begin position="368"/>
        <end position="389"/>
    </location>
</feature>
<evidence type="ECO:0000256" key="2">
    <source>
        <dbReference type="ARBA" id="ARBA00004922"/>
    </source>
</evidence>
<feature type="transmembrane region" description="Helical" evidence="11">
    <location>
        <begin position="324"/>
        <end position="341"/>
    </location>
</feature>
<evidence type="ECO:0000256" key="5">
    <source>
        <dbReference type="ARBA" id="ARBA00022679"/>
    </source>
</evidence>
<feature type="transmembrane region" description="Helical" evidence="11">
    <location>
        <begin position="679"/>
        <end position="699"/>
    </location>
</feature>
<keyword evidence="4" id="KW-0328">Glycosyltransferase</keyword>
<feature type="transmembrane region" description="Helical" evidence="11">
    <location>
        <begin position="239"/>
        <end position="257"/>
    </location>
</feature>
<feature type="transmembrane region" description="Helical" evidence="11">
    <location>
        <begin position="836"/>
        <end position="857"/>
    </location>
</feature>
<dbReference type="GO" id="GO:0000030">
    <property type="term" value="F:mannosyltransferase activity"/>
    <property type="evidence" value="ECO:0007669"/>
    <property type="project" value="InterPro"/>
</dbReference>
<reference evidence="15" key="2">
    <citation type="journal article" date="2021" name="PeerJ">
        <title>Extensive microbial diversity within the chicken gut microbiome revealed by metagenomics and culture.</title>
        <authorList>
            <person name="Gilroy R."/>
            <person name="Ravi A."/>
            <person name="Getino M."/>
            <person name="Pursley I."/>
            <person name="Horton D.L."/>
            <person name="Alikhan N.F."/>
            <person name="Baker D."/>
            <person name="Gharbi K."/>
            <person name="Hall N."/>
            <person name="Watson M."/>
            <person name="Adriaenssens E.M."/>
            <person name="Foster-Nyarko E."/>
            <person name="Jarju S."/>
            <person name="Secka A."/>
            <person name="Antonio M."/>
            <person name="Oren A."/>
            <person name="Chaudhuri R.R."/>
            <person name="La Ragione R."/>
            <person name="Hildebrand F."/>
            <person name="Pallen M.J."/>
        </authorList>
    </citation>
    <scope>NUCLEOTIDE SEQUENCE</scope>
    <source>
        <strain evidence="15">CHK181-108</strain>
    </source>
</reference>
<keyword evidence="7 11" id="KW-1133">Transmembrane helix</keyword>
<feature type="transmembrane region" description="Helical" evidence="11">
    <location>
        <begin position="401"/>
        <end position="420"/>
    </location>
</feature>
<feature type="transmembrane region" description="Helical" evidence="11">
    <location>
        <begin position="1021"/>
        <end position="1044"/>
    </location>
</feature>
<feature type="transmembrane region" description="Helical" evidence="11">
    <location>
        <begin position="976"/>
        <end position="1000"/>
    </location>
</feature>
<comment type="caution">
    <text evidence="15">The sequence shown here is derived from an EMBL/GenBank/DDBJ whole genome shotgun (WGS) entry which is preliminary data.</text>
</comment>
<comment type="pathway">
    <text evidence="2">Protein modification; protein glycosylation.</text>
</comment>
<comment type="subcellular location">
    <subcellularLocation>
        <location evidence="1">Endomembrane system</location>
        <topology evidence="1">Multi-pass membrane protein</topology>
    </subcellularLocation>
</comment>
<feature type="domain" description="ArnT-like N-terminal" evidence="12">
    <location>
        <begin position="679"/>
        <end position="806"/>
    </location>
</feature>
<evidence type="ECO:0000256" key="4">
    <source>
        <dbReference type="ARBA" id="ARBA00022676"/>
    </source>
</evidence>
<feature type="domain" description="Protein O-mannosyl-transferase C-terminal four TM" evidence="14">
    <location>
        <begin position="870"/>
        <end position="1063"/>
    </location>
</feature>
<name>A0A9D1H342_9FIRM</name>
<feature type="transmembrane region" description="Helical" evidence="11">
    <location>
        <begin position="477"/>
        <end position="497"/>
    </location>
</feature>
<feature type="transmembrane region" description="Helical" evidence="11">
    <location>
        <begin position="169"/>
        <end position="188"/>
    </location>
</feature>
<dbReference type="Pfam" id="PF16192">
    <property type="entry name" value="PMT_4TMC"/>
    <property type="match status" value="1"/>
</dbReference>
<evidence type="ECO:0000313" key="16">
    <source>
        <dbReference type="Proteomes" id="UP000824165"/>
    </source>
</evidence>
<feature type="transmembrane region" description="Helical" evidence="11">
    <location>
        <begin position="118"/>
        <end position="138"/>
    </location>
</feature>
<feature type="transmembrane region" description="Helical" evidence="11">
    <location>
        <begin position="953"/>
        <end position="970"/>
    </location>
</feature>
<dbReference type="Pfam" id="PF02366">
    <property type="entry name" value="PMT"/>
    <property type="match status" value="1"/>
</dbReference>
<evidence type="ECO:0000256" key="7">
    <source>
        <dbReference type="ARBA" id="ARBA00022989"/>
    </source>
</evidence>
<evidence type="ECO:0000256" key="1">
    <source>
        <dbReference type="ARBA" id="ARBA00004127"/>
    </source>
</evidence>
<dbReference type="GO" id="GO:0012505">
    <property type="term" value="C:endomembrane system"/>
    <property type="evidence" value="ECO:0007669"/>
    <property type="project" value="UniProtKB-SubCell"/>
</dbReference>
<evidence type="ECO:0000256" key="6">
    <source>
        <dbReference type="ARBA" id="ARBA00022692"/>
    </source>
</evidence>
<keyword evidence="6 11" id="KW-0812">Transmembrane</keyword>
<evidence type="ECO:0000256" key="9">
    <source>
        <dbReference type="ARBA" id="ARBA00093617"/>
    </source>
</evidence>
<feature type="transmembrane region" description="Helical" evidence="11">
    <location>
        <begin position="6"/>
        <end position="25"/>
    </location>
</feature>
<dbReference type="GO" id="GO:0016020">
    <property type="term" value="C:membrane"/>
    <property type="evidence" value="ECO:0007669"/>
    <property type="project" value="InterPro"/>
</dbReference>
<dbReference type="EMBL" id="DVLU01000064">
    <property type="protein sequence ID" value="HIT85505.1"/>
    <property type="molecule type" value="Genomic_DNA"/>
</dbReference>
<feature type="transmembrane region" description="Helical" evidence="11">
    <location>
        <begin position="732"/>
        <end position="751"/>
    </location>
</feature>
<sequence>MMTAIIMVILLYAIGFFALWTYYLAPSLAKSRRGDDNAVYIILLTALSAAVHVICAVKYQGHATDMNCFNAWSDMVFDGGFGNFYSSDAFTDYPPGYMYVLYLIGAVRSVFSPQDGSLWLLLKLPAIICDLAAGLLIYKIARRKFNTGISSAAAGAYLLNPAVILNSSLWGQVDGVYTLFILLMLYFLTNRDTVKSYFAFAVCIFIKPQSFIFTPLLIFGIIENVFLPKFDRIKFIKNLLWGLGAIALIVLLALPFGLKNVTEQYTETLASYPYLTVNAFNLWGALGQNWTELGSVMSVVNYFILALIVAYTAYVFFKTKNEGRYYFCGALLSFAVFMLSAKMHDRYAFPAMALLLTAFLYMSSPRGFIVYALSTLTQFFNTAWVLFIYEQDINKYFKSPVIVAASLINLAFFAYCLAYAQKYYAENKAAAVLADKSKNAAKANRGGASKQRAKSDAGQKGTMRFKRSAVYEKLGRFDYIVMASLMVVYGAIAFYNLGDTKAPQTFVDIGGGNSVEIDLGAERDISELKIYLGSYELSESRRLSISYCDENNADFATDELTSGAVFYWSEQPVNKTARYLRLSTNGEHLSVMELGIVDENGEYITPANAAEPSVSAMFDEQDTIPERSSFMNSTYFDEIYHARTGYEFVHGLDVYEWTHPPLGKDLIALGIALFGMTPFGWRCVGTFFGVLMIPVIYLFARRLLKYKWAAALAAVLFTFDFMHFAQTRIATIDVYVTFFIMLMYYFMYKYCTMSFYDTPVKKTLVPLALCGISMGLGIASKWTGIYAGVGLAVIFFVSLYMRYREYLYAKKDPKGTTDGISHKHVIESFEANTRITIFWCCIFFVFVPLLIYGLSYIPYLRAPGSEGIKTIIDNQNAIFTYHSKTVVESTHPYSSKWYEWIVMTRPIWYYSGEISDTIKEGISSFGNPLVWWIGIPAFFITLYNGIANRSKRAWFLVIAYAIQIVFWIPVTRTTFIYHYFPCVPFIALMIGYCMEDIYGSAGSERIFGMRTRNGGISGQRLVIICCCVYAAAAAALFAAFYPVLSGAPCSVDYADHLRWFDTWVLLAS</sequence>